<reference evidence="4" key="1">
    <citation type="journal article" date="2019" name="Int. J. Syst. Evol. Microbiol.">
        <title>The Global Catalogue of Microorganisms (GCM) 10K type strain sequencing project: providing services to taxonomists for standard genome sequencing and annotation.</title>
        <authorList>
            <consortium name="The Broad Institute Genomics Platform"/>
            <consortium name="The Broad Institute Genome Sequencing Center for Infectious Disease"/>
            <person name="Wu L."/>
            <person name="Ma J."/>
        </authorList>
    </citation>
    <scope>NUCLEOTIDE SEQUENCE [LARGE SCALE GENOMIC DNA]</scope>
    <source>
        <strain evidence="4">KCTC 52368</strain>
    </source>
</reference>
<keyword evidence="1" id="KW-0732">Signal</keyword>
<evidence type="ECO:0000256" key="1">
    <source>
        <dbReference type="SAM" id="SignalP"/>
    </source>
</evidence>
<dbReference type="InterPro" id="IPR046551">
    <property type="entry name" value="DUF6705"/>
</dbReference>
<dbReference type="Proteomes" id="UP001597526">
    <property type="component" value="Unassembled WGS sequence"/>
</dbReference>
<dbReference type="RefSeq" id="WP_377766116.1">
    <property type="nucleotide sequence ID" value="NZ_JBHULB010000007.1"/>
</dbReference>
<dbReference type="EMBL" id="JBHULB010000007">
    <property type="protein sequence ID" value="MFD2586540.1"/>
    <property type="molecule type" value="Genomic_DNA"/>
</dbReference>
<gene>
    <name evidence="3" type="ORF">ACFSQJ_06340</name>
</gene>
<dbReference type="Pfam" id="PF20448">
    <property type="entry name" value="DUF6705"/>
    <property type="match status" value="1"/>
</dbReference>
<proteinExistence type="predicted"/>
<accession>A0ABW5MTM0</accession>
<evidence type="ECO:0000313" key="3">
    <source>
        <dbReference type="EMBL" id="MFD2586540.1"/>
    </source>
</evidence>
<sequence>MKNNWIPILVLTILLPISCKAQNIVPIYNSPIQAPPSPRYYKDVDNDFDRIVGTWKWQEGNSSLTVEFKKVVRAPFAGNSVTDILIGGYTYVKNGVVCTNSLPMPNLPMDRLTNHPIWGGGIGTPIKGAPPCPECGTNPRYIRVQVTEAENPQLSGKFIIGHFTQNGVEKIRLYFANTGIYDYTIDYTGPEDMCIPEGVILTLTKQ</sequence>
<name>A0ABW5MTM0_9FLAO</name>
<keyword evidence="4" id="KW-1185">Reference proteome</keyword>
<feature type="chain" id="PRO_5046165919" evidence="1">
    <location>
        <begin position="22"/>
        <end position="206"/>
    </location>
</feature>
<organism evidence="3 4">
    <name type="scientific">Croceitalea marina</name>
    <dbReference type="NCBI Taxonomy" id="1775166"/>
    <lineage>
        <taxon>Bacteria</taxon>
        <taxon>Pseudomonadati</taxon>
        <taxon>Bacteroidota</taxon>
        <taxon>Flavobacteriia</taxon>
        <taxon>Flavobacteriales</taxon>
        <taxon>Flavobacteriaceae</taxon>
        <taxon>Croceitalea</taxon>
    </lineage>
</organism>
<evidence type="ECO:0000313" key="4">
    <source>
        <dbReference type="Proteomes" id="UP001597526"/>
    </source>
</evidence>
<comment type="caution">
    <text evidence="3">The sequence shown here is derived from an EMBL/GenBank/DDBJ whole genome shotgun (WGS) entry which is preliminary data.</text>
</comment>
<evidence type="ECO:0000259" key="2">
    <source>
        <dbReference type="Pfam" id="PF20448"/>
    </source>
</evidence>
<feature type="signal peptide" evidence="1">
    <location>
        <begin position="1"/>
        <end position="21"/>
    </location>
</feature>
<feature type="domain" description="DUF6705" evidence="2">
    <location>
        <begin position="1"/>
        <end position="202"/>
    </location>
</feature>
<protein>
    <submittedName>
        <fullName evidence="3">DUF6705 family protein</fullName>
    </submittedName>
</protein>